<dbReference type="SMART" id="SM00432">
    <property type="entry name" value="MADS"/>
    <property type="match status" value="1"/>
</dbReference>
<dbReference type="Gene3D" id="3.40.1810.10">
    <property type="entry name" value="Transcription factor, MADS-box"/>
    <property type="match status" value="1"/>
</dbReference>
<keyword evidence="2" id="KW-0805">Transcription regulation</keyword>
<dbReference type="PROSITE" id="PS50066">
    <property type="entry name" value="MADS_BOX_2"/>
    <property type="match status" value="1"/>
</dbReference>
<accession>A0A915C9M2</accession>
<dbReference type="PANTHER" id="PTHR48019">
    <property type="entry name" value="SERUM RESPONSE FACTOR HOMOLOG"/>
    <property type="match status" value="1"/>
</dbReference>
<dbReference type="InterPro" id="IPR033897">
    <property type="entry name" value="SRF-like_MADS-box"/>
</dbReference>
<sequence length="364" mass="39750">MSMVPGETCFNLNFSNPGSNSPIQSLLLAPKQTSSNESGMEGDCEESSPRPQVQHHQIHDATPTLPNGKKTKGRVKIKMEYIGNKLRRYTTFSKRKTGIMKKAYELSTLTGTQVMLLVASETGHVYTFATKKLQPMISSEAGKTLIQNCLNAPDIEETADPLGTRNEFTFEPQPSNIRKRKLNECVELPTMVHPSLAGNNAEDAENSEGESESVDSPEVAEDSENDEKQKEKEAARSLSLQQTLKEALRVAAAQRQLQKNKAKNNVQTIASNLSLLTPFLLPGLSTASTSTSNNTVMYQVPQGVVYTNGEGSENTGLFVNNSESPHTNQQLLFPLNSLTLQQNILQMMSTAALSAQLDSGEQSS</sequence>
<dbReference type="GO" id="GO:0000981">
    <property type="term" value="F:DNA-binding transcription factor activity, RNA polymerase II-specific"/>
    <property type="evidence" value="ECO:0007669"/>
    <property type="project" value="InterPro"/>
</dbReference>
<evidence type="ECO:0000313" key="9">
    <source>
        <dbReference type="Proteomes" id="UP000887569"/>
    </source>
</evidence>
<evidence type="ECO:0000256" key="1">
    <source>
        <dbReference type="ARBA" id="ARBA00004123"/>
    </source>
</evidence>
<evidence type="ECO:0000256" key="3">
    <source>
        <dbReference type="ARBA" id="ARBA00023125"/>
    </source>
</evidence>
<name>A0A915C9M2_PARUN</name>
<dbReference type="FunFam" id="3.40.1810.10:FF:000002">
    <property type="entry name" value="Serum response factor b"/>
    <property type="match status" value="1"/>
</dbReference>
<dbReference type="InterPro" id="IPR050142">
    <property type="entry name" value="MADS-box/MEF2_TF"/>
</dbReference>
<dbReference type="InterPro" id="IPR002100">
    <property type="entry name" value="TF_MADSbox"/>
</dbReference>
<keyword evidence="4" id="KW-0804">Transcription</keyword>
<dbReference type="CDD" id="cd00266">
    <property type="entry name" value="MADS_SRF_like"/>
    <property type="match status" value="1"/>
</dbReference>
<evidence type="ECO:0000256" key="6">
    <source>
        <dbReference type="ARBA" id="ARBA00069746"/>
    </source>
</evidence>
<dbReference type="GO" id="GO:0000987">
    <property type="term" value="F:cis-regulatory region sequence-specific DNA binding"/>
    <property type="evidence" value="ECO:0007669"/>
    <property type="project" value="InterPro"/>
</dbReference>
<dbReference type="PROSITE" id="PS00350">
    <property type="entry name" value="MADS_BOX_1"/>
    <property type="match status" value="1"/>
</dbReference>
<evidence type="ECO:0000256" key="7">
    <source>
        <dbReference type="SAM" id="MobiDB-lite"/>
    </source>
</evidence>
<dbReference type="WBParaSite" id="PgR101_g028_t01">
    <property type="protein sequence ID" value="PgR101_g028_t01"/>
    <property type="gene ID" value="PgR101_g028"/>
</dbReference>
<evidence type="ECO:0000313" key="10">
    <source>
        <dbReference type="WBParaSite" id="PgR101_g028_t01"/>
    </source>
</evidence>
<keyword evidence="5" id="KW-0539">Nucleus</keyword>
<dbReference type="GO" id="GO:0005634">
    <property type="term" value="C:nucleus"/>
    <property type="evidence" value="ECO:0007669"/>
    <property type="project" value="UniProtKB-SubCell"/>
</dbReference>
<dbReference type="Pfam" id="PF00319">
    <property type="entry name" value="SRF-TF"/>
    <property type="match status" value="1"/>
</dbReference>
<evidence type="ECO:0000259" key="8">
    <source>
        <dbReference type="PROSITE" id="PS50066"/>
    </source>
</evidence>
<dbReference type="InterPro" id="IPR036879">
    <property type="entry name" value="TF_MADSbox_sf"/>
</dbReference>
<dbReference type="Proteomes" id="UP000887569">
    <property type="component" value="Unplaced"/>
</dbReference>
<organism evidence="9 10">
    <name type="scientific">Parascaris univalens</name>
    <name type="common">Nematode worm</name>
    <dbReference type="NCBI Taxonomy" id="6257"/>
    <lineage>
        <taxon>Eukaryota</taxon>
        <taxon>Metazoa</taxon>
        <taxon>Ecdysozoa</taxon>
        <taxon>Nematoda</taxon>
        <taxon>Chromadorea</taxon>
        <taxon>Rhabditida</taxon>
        <taxon>Spirurina</taxon>
        <taxon>Ascaridomorpha</taxon>
        <taxon>Ascaridoidea</taxon>
        <taxon>Ascarididae</taxon>
        <taxon>Parascaris</taxon>
    </lineage>
</organism>
<evidence type="ECO:0000256" key="5">
    <source>
        <dbReference type="ARBA" id="ARBA00023242"/>
    </source>
</evidence>
<comment type="subcellular location">
    <subcellularLocation>
        <location evidence="1">Nucleus</location>
    </subcellularLocation>
</comment>
<dbReference type="GO" id="GO:0045944">
    <property type="term" value="P:positive regulation of transcription by RNA polymerase II"/>
    <property type="evidence" value="ECO:0007669"/>
    <property type="project" value="InterPro"/>
</dbReference>
<dbReference type="GO" id="GO:0046983">
    <property type="term" value="F:protein dimerization activity"/>
    <property type="evidence" value="ECO:0007669"/>
    <property type="project" value="InterPro"/>
</dbReference>
<keyword evidence="3" id="KW-0238">DNA-binding</keyword>
<reference evidence="10" key="1">
    <citation type="submission" date="2022-11" db="UniProtKB">
        <authorList>
            <consortium name="WormBaseParasite"/>
        </authorList>
    </citation>
    <scope>IDENTIFICATION</scope>
</reference>
<dbReference type="PRINTS" id="PR00404">
    <property type="entry name" value="MADSDOMAIN"/>
</dbReference>
<feature type="region of interest" description="Disordered" evidence="7">
    <location>
        <begin position="31"/>
        <end position="70"/>
    </location>
</feature>
<feature type="compositionally biased region" description="Acidic residues" evidence="7">
    <location>
        <begin position="202"/>
        <end position="225"/>
    </location>
</feature>
<feature type="compositionally biased region" description="Basic and acidic residues" evidence="7">
    <location>
        <begin position="226"/>
        <end position="235"/>
    </location>
</feature>
<feature type="domain" description="MADS-box" evidence="8">
    <location>
        <begin position="72"/>
        <end position="132"/>
    </location>
</feature>
<evidence type="ECO:0000256" key="4">
    <source>
        <dbReference type="ARBA" id="ARBA00023163"/>
    </source>
</evidence>
<feature type="region of interest" description="Disordered" evidence="7">
    <location>
        <begin position="193"/>
        <end position="238"/>
    </location>
</feature>
<dbReference type="SUPFAM" id="SSF55455">
    <property type="entry name" value="SRF-like"/>
    <property type="match status" value="1"/>
</dbReference>
<protein>
    <recommendedName>
        <fullName evidence="6">Serum response factor homolog</fullName>
    </recommendedName>
</protein>
<keyword evidence="9" id="KW-1185">Reference proteome</keyword>
<dbReference type="AlphaFoldDB" id="A0A915C9M2"/>
<proteinExistence type="predicted"/>
<evidence type="ECO:0000256" key="2">
    <source>
        <dbReference type="ARBA" id="ARBA00023015"/>
    </source>
</evidence>